<keyword evidence="8" id="KW-0732">Signal</keyword>
<sequence>MATEVPQLSIEPLAGGVYLHQSYHQTQSFGLVSANGLVVVNDGQAHLIDTPWSEPDTEQLVTWIHDQGWQLAGSLPTHSHEDRAGGIGWLNKQGISTHALALTNDILQANGKPSAAKAFTGPAYSWVPGTLEVYYPGGGHTVDNVVVWLPKHRLLFGGCLIRSMAAKGLGYTGEAKIDQWADSVQRVIHRYPDVRTVIPGHGRIGDGVLLRHTHELAKKQLIEPFQ</sequence>
<comment type="cofactor">
    <cofactor evidence="2">
        <name>Zn(2+)</name>
        <dbReference type="ChEBI" id="CHEBI:29105"/>
    </cofactor>
</comment>
<dbReference type="NCBIfam" id="NF012229">
    <property type="entry name" value="bla_class_B_core"/>
    <property type="match status" value="1"/>
</dbReference>
<keyword evidence="9" id="KW-0574">Periplasm</keyword>
<evidence type="ECO:0000313" key="14">
    <source>
        <dbReference type="EMBL" id="MFC3192612.1"/>
    </source>
</evidence>
<keyword evidence="15" id="KW-1185">Reference proteome</keyword>
<protein>
    <recommendedName>
        <fullName evidence="6">beta-lactamase</fullName>
        <ecNumber evidence="6">3.5.2.6</ecNumber>
    </recommendedName>
</protein>
<keyword evidence="7" id="KW-0479">Metal-binding</keyword>
<dbReference type="SUPFAM" id="SSF56281">
    <property type="entry name" value="Metallo-hydrolase/oxidoreductase"/>
    <property type="match status" value="1"/>
</dbReference>
<evidence type="ECO:0000256" key="7">
    <source>
        <dbReference type="ARBA" id="ARBA00022723"/>
    </source>
</evidence>
<feature type="domain" description="Metallo-beta-lactamase" evidence="13">
    <location>
        <begin position="33"/>
        <end position="201"/>
    </location>
</feature>
<dbReference type="PANTHER" id="PTHR42951">
    <property type="entry name" value="METALLO-BETA-LACTAMASE DOMAIN-CONTAINING"/>
    <property type="match status" value="1"/>
</dbReference>
<comment type="caution">
    <text evidence="14">The sequence shown here is derived from an EMBL/GenBank/DDBJ whole genome shotgun (WGS) entry which is preliminary data.</text>
</comment>
<dbReference type="RefSeq" id="WP_077412848.1">
    <property type="nucleotide sequence ID" value="NZ_JBHRTS010000001.1"/>
</dbReference>
<dbReference type="InterPro" id="IPR058199">
    <property type="entry name" value="BlaB//VIM/IMP-1"/>
</dbReference>
<evidence type="ECO:0000256" key="5">
    <source>
        <dbReference type="ARBA" id="ARBA00011245"/>
    </source>
</evidence>
<dbReference type="InterPro" id="IPR036866">
    <property type="entry name" value="RibonucZ/Hydroxyglut_hydro"/>
</dbReference>
<name>A0ABV7JB05_9GAMM</name>
<dbReference type="EMBL" id="JBHRTS010000001">
    <property type="protein sequence ID" value="MFC3192612.1"/>
    <property type="molecule type" value="Genomic_DNA"/>
</dbReference>
<comment type="subunit">
    <text evidence="5">Monomer.</text>
</comment>
<evidence type="ECO:0000256" key="6">
    <source>
        <dbReference type="ARBA" id="ARBA00012865"/>
    </source>
</evidence>
<evidence type="ECO:0000256" key="3">
    <source>
        <dbReference type="ARBA" id="ARBA00004418"/>
    </source>
</evidence>
<reference evidence="15" key="1">
    <citation type="journal article" date="2019" name="Int. J. Syst. Evol. Microbiol.">
        <title>The Global Catalogue of Microorganisms (GCM) 10K type strain sequencing project: providing services to taxonomists for standard genome sequencing and annotation.</title>
        <authorList>
            <consortium name="The Broad Institute Genomics Platform"/>
            <consortium name="The Broad Institute Genome Sequencing Center for Infectious Disease"/>
            <person name="Wu L."/>
            <person name="Ma J."/>
        </authorList>
    </citation>
    <scope>NUCLEOTIDE SEQUENCE [LARGE SCALE GENOMIC DNA]</scope>
    <source>
        <strain evidence="15">KCTC 42953</strain>
    </source>
</reference>
<dbReference type="Proteomes" id="UP001595533">
    <property type="component" value="Unassembled WGS sequence"/>
</dbReference>
<evidence type="ECO:0000256" key="9">
    <source>
        <dbReference type="ARBA" id="ARBA00022764"/>
    </source>
</evidence>
<comment type="catalytic activity">
    <reaction evidence="1">
        <text>a beta-lactam + H2O = a substituted beta-amino acid</text>
        <dbReference type="Rhea" id="RHEA:20401"/>
        <dbReference type="ChEBI" id="CHEBI:15377"/>
        <dbReference type="ChEBI" id="CHEBI:35627"/>
        <dbReference type="ChEBI" id="CHEBI:140347"/>
        <dbReference type="EC" id="3.5.2.6"/>
    </reaction>
</comment>
<dbReference type="EC" id="3.5.2.6" evidence="6"/>
<evidence type="ECO:0000256" key="4">
    <source>
        <dbReference type="ARBA" id="ARBA00005250"/>
    </source>
</evidence>
<dbReference type="NCBIfam" id="NF033088">
    <property type="entry name" value="bla_subclass_B1"/>
    <property type="match status" value="1"/>
</dbReference>
<dbReference type="GO" id="GO:0008800">
    <property type="term" value="F:beta-lactamase activity"/>
    <property type="evidence" value="ECO:0007669"/>
    <property type="project" value="UniProtKB-EC"/>
</dbReference>
<evidence type="ECO:0000256" key="10">
    <source>
        <dbReference type="ARBA" id="ARBA00022801"/>
    </source>
</evidence>
<evidence type="ECO:0000256" key="1">
    <source>
        <dbReference type="ARBA" id="ARBA00001526"/>
    </source>
</evidence>
<keyword evidence="10 14" id="KW-0378">Hydrolase</keyword>
<dbReference type="InterPro" id="IPR050855">
    <property type="entry name" value="NDM-1-like"/>
</dbReference>
<comment type="subcellular location">
    <subcellularLocation>
        <location evidence="3">Periplasm</location>
    </subcellularLocation>
</comment>
<evidence type="ECO:0000256" key="2">
    <source>
        <dbReference type="ARBA" id="ARBA00001947"/>
    </source>
</evidence>
<organism evidence="14 15">
    <name type="scientific">Marinicella sediminis</name>
    <dbReference type="NCBI Taxonomy" id="1792834"/>
    <lineage>
        <taxon>Bacteria</taxon>
        <taxon>Pseudomonadati</taxon>
        <taxon>Pseudomonadota</taxon>
        <taxon>Gammaproteobacteria</taxon>
        <taxon>Lysobacterales</taxon>
        <taxon>Marinicellaceae</taxon>
        <taxon>Marinicella</taxon>
    </lineage>
</organism>
<keyword evidence="11" id="KW-0862">Zinc</keyword>
<dbReference type="InterPro" id="IPR001279">
    <property type="entry name" value="Metallo-B-lactamas"/>
</dbReference>
<accession>A0ABV7JB05</accession>
<comment type="similarity">
    <text evidence="4">Belongs to the metallo-beta-lactamase superfamily. Class-B beta-lactamase family.</text>
</comment>
<evidence type="ECO:0000259" key="13">
    <source>
        <dbReference type="SMART" id="SM00849"/>
    </source>
</evidence>
<dbReference type="SMART" id="SM00849">
    <property type="entry name" value="Lactamase_B"/>
    <property type="match status" value="1"/>
</dbReference>
<dbReference type="Gene3D" id="3.60.15.10">
    <property type="entry name" value="Ribonuclease Z/Hydroxyacylglutathione hydrolase-like"/>
    <property type="match status" value="1"/>
</dbReference>
<gene>
    <name evidence="14" type="primary">bla</name>
    <name evidence="14" type="ORF">ACFODZ_00030</name>
</gene>
<keyword evidence="12" id="KW-0046">Antibiotic resistance</keyword>
<evidence type="ECO:0000256" key="11">
    <source>
        <dbReference type="ARBA" id="ARBA00022833"/>
    </source>
</evidence>
<dbReference type="PANTHER" id="PTHR42951:SF4">
    <property type="entry name" value="ACYL-COENZYME A THIOESTERASE MBLAC2"/>
    <property type="match status" value="1"/>
</dbReference>
<evidence type="ECO:0000256" key="12">
    <source>
        <dbReference type="ARBA" id="ARBA00023251"/>
    </source>
</evidence>
<evidence type="ECO:0000256" key="8">
    <source>
        <dbReference type="ARBA" id="ARBA00022729"/>
    </source>
</evidence>
<proteinExistence type="inferred from homology"/>
<evidence type="ECO:0000313" key="15">
    <source>
        <dbReference type="Proteomes" id="UP001595533"/>
    </source>
</evidence>